<proteinExistence type="predicted"/>
<protein>
    <submittedName>
        <fullName evidence="1">Uncharacterized protein</fullName>
    </submittedName>
</protein>
<gene>
    <name evidence="1" type="ORF">MTR67_035487</name>
</gene>
<organism evidence="1 2">
    <name type="scientific">Solanum verrucosum</name>
    <dbReference type="NCBI Taxonomy" id="315347"/>
    <lineage>
        <taxon>Eukaryota</taxon>
        <taxon>Viridiplantae</taxon>
        <taxon>Streptophyta</taxon>
        <taxon>Embryophyta</taxon>
        <taxon>Tracheophyta</taxon>
        <taxon>Spermatophyta</taxon>
        <taxon>Magnoliopsida</taxon>
        <taxon>eudicotyledons</taxon>
        <taxon>Gunneridae</taxon>
        <taxon>Pentapetalae</taxon>
        <taxon>asterids</taxon>
        <taxon>lamiids</taxon>
        <taxon>Solanales</taxon>
        <taxon>Solanaceae</taxon>
        <taxon>Solanoideae</taxon>
        <taxon>Solaneae</taxon>
        <taxon>Solanum</taxon>
    </lineage>
</organism>
<evidence type="ECO:0000313" key="1">
    <source>
        <dbReference type="EMBL" id="WMV42102.1"/>
    </source>
</evidence>
<dbReference type="EMBL" id="CP133619">
    <property type="protein sequence ID" value="WMV42102.1"/>
    <property type="molecule type" value="Genomic_DNA"/>
</dbReference>
<accession>A0AAF0UA04</accession>
<reference evidence="1" key="1">
    <citation type="submission" date="2023-08" db="EMBL/GenBank/DDBJ databases">
        <title>A de novo genome assembly of Solanum verrucosum Schlechtendal, a Mexican diploid species geographically isolated from the other diploid A-genome species in potato relatives.</title>
        <authorList>
            <person name="Hosaka K."/>
        </authorList>
    </citation>
    <scope>NUCLEOTIDE SEQUENCE</scope>
    <source>
        <tissue evidence="1">Young leaves</tissue>
    </source>
</reference>
<name>A0AAF0UA04_SOLVR</name>
<dbReference type="AlphaFoldDB" id="A0AAF0UA04"/>
<keyword evidence="2" id="KW-1185">Reference proteome</keyword>
<evidence type="ECO:0000313" key="2">
    <source>
        <dbReference type="Proteomes" id="UP001234989"/>
    </source>
</evidence>
<dbReference type="Proteomes" id="UP001234989">
    <property type="component" value="Chromosome 8"/>
</dbReference>
<sequence>MQISRSYRCNPRLPSTDRMVTHDQCWWSVVRICNLTQTQPRKYSKCRPTTRPTNLRSGHGPWFVSVDRPPIFQLSNMIHS</sequence>